<dbReference type="PANTHER" id="PTHR48098:SF6">
    <property type="entry name" value="FERRI-BACILLIBACTIN ESTERASE BESA"/>
    <property type="match status" value="1"/>
</dbReference>
<dbReference type="Gene3D" id="1.25.40.10">
    <property type="entry name" value="Tetratricopeptide repeat domain"/>
    <property type="match status" value="1"/>
</dbReference>
<evidence type="ECO:0000313" key="1">
    <source>
        <dbReference type="EMBL" id="AJR02731.1"/>
    </source>
</evidence>
<dbReference type="PANTHER" id="PTHR48098">
    <property type="entry name" value="ENTEROCHELIN ESTERASE-RELATED"/>
    <property type="match status" value="1"/>
</dbReference>
<evidence type="ECO:0000313" key="2">
    <source>
        <dbReference type="Proteomes" id="UP000032229"/>
    </source>
</evidence>
<dbReference type="InterPro" id="IPR000801">
    <property type="entry name" value="Esterase-like"/>
</dbReference>
<dbReference type="Gene3D" id="3.40.50.1820">
    <property type="entry name" value="alpha/beta hydrolase"/>
    <property type="match status" value="1"/>
</dbReference>
<gene>
    <name evidence="1" type="ORF">AW14_02760</name>
</gene>
<protein>
    <submittedName>
        <fullName evidence="1">Esterase</fullName>
    </submittedName>
</protein>
<dbReference type="OrthoDB" id="1142077at2"/>
<dbReference type="AlphaFoldDB" id="A0A0C5VUA3"/>
<dbReference type="HOGENOM" id="CLU_039834_0_1_10"/>
<sequence>MKKNFLSILLIVFTGFILNAQAKYETFESSKLGETREIKILLPRSYKTDRNKEYPVIFVLDGDYLFEAVSGNVDYYSYWEDMPESVVVGINQVGKRYDDCLYSKQNSLPIESGANFFEFLGMELLPYIEQNFRTTNFRVIVGHGETANFINYYLLKPQPLFQAYITISPELAPDMITYLPEQLKKVQTSTFYYLANTHNDTESIKKATSALNTDLAAIENDKLLYSFDSFEKPSHYSVPLSAIPNALQNFFSVYQPISKKEYQETILKLDGSPVEYLQKKYEDIFNLYGLKKKILINDFRAIAAAIEKNEKFDDYEQLGKIARDLYPKTLLGSYYLARFYEEKGESKKAMRTYQSGYTLDEIAGITKDEMSQKAEAIKSDFGY</sequence>
<dbReference type="KEGG" id="sze:AW14_02760"/>
<dbReference type="Proteomes" id="UP000032229">
    <property type="component" value="Chromosome"/>
</dbReference>
<organism evidence="1 2">
    <name type="scientific">Siansivirga zeaxanthinifaciens CC-SAMT-1</name>
    <dbReference type="NCBI Taxonomy" id="1454006"/>
    <lineage>
        <taxon>Bacteria</taxon>
        <taxon>Pseudomonadati</taxon>
        <taxon>Bacteroidota</taxon>
        <taxon>Flavobacteriia</taxon>
        <taxon>Flavobacteriales</taxon>
        <taxon>Flavobacteriaceae</taxon>
        <taxon>Siansivirga</taxon>
    </lineage>
</organism>
<keyword evidence="2" id="KW-1185">Reference proteome</keyword>
<dbReference type="RefSeq" id="WP_044637409.1">
    <property type="nucleotide sequence ID" value="NZ_CP007202.1"/>
</dbReference>
<dbReference type="InterPro" id="IPR050583">
    <property type="entry name" value="Mycobacterial_A85_antigen"/>
</dbReference>
<dbReference type="Pfam" id="PF00756">
    <property type="entry name" value="Esterase"/>
    <property type="match status" value="1"/>
</dbReference>
<dbReference type="InterPro" id="IPR029058">
    <property type="entry name" value="AB_hydrolase_fold"/>
</dbReference>
<proteinExistence type="predicted"/>
<dbReference type="InterPro" id="IPR011990">
    <property type="entry name" value="TPR-like_helical_dom_sf"/>
</dbReference>
<dbReference type="SUPFAM" id="SSF53474">
    <property type="entry name" value="alpha/beta-Hydrolases"/>
    <property type="match status" value="1"/>
</dbReference>
<reference evidence="1 2" key="1">
    <citation type="submission" date="2014-02" db="EMBL/GenBank/DDBJ databases">
        <authorList>
            <person name="Young C.-C."/>
            <person name="Hameed A."/>
            <person name="Huang H.-C."/>
            <person name="Shahina M."/>
        </authorList>
    </citation>
    <scope>NUCLEOTIDE SEQUENCE [LARGE SCALE GENOMIC DNA]</scope>
    <source>
        <strain evidence="1 2">CC-SAMT-1</strain>
    </source>
</reference>
<accession>A0A0C5VUA3</accession>
<dbReference type="PATRIC" id="fig|1454006.5.peg.527"/>
<dbReference type="EMBL" id="CP007202">
    <property type="protein sequence ID" value="AJR02731.1"/>
    <property type="molecule type" value="Genomic_DNA"/>
</dbReference>
<name>A0A0C5VUA3_9FLAO</name>
<dbReference type="STRING" id="1454006.AW14_02760"/>